<proteinExistence type="predicted"/>
<dbReference type="InterPro" id="IPR013216">
    <property type="entry name" value="Methyltransf_11"/>
</dbReference>
<dbReference type="CDD" id="cd02440">
    <property type="entry name" value="AdoMet_MTases"/>
    <property type="match status" value="1"/>
</dbReference>
<protein>
    <submittedName>
        <fullName evidence="2">Methyltransferase domain-containing protein</fullName>
    </submittedName>
</protein>
<dbReference type="AlphaFoldDB" id="A0A7M1SPF7"/>
<gene>
    <name evidence="2" type="ORF">IM660_11475</name>
</gene>
<dbReference type="InterPro" id="IPR029063">
    <property type="entry name" value="SAM-dependent_MTases_sf"/>
</dbReference>
<dbReference type="PANTHER" id="PTHR43591:SF24">
    <property type="entry name" value="2-METHOXY-6-POLYPRENYL-1,4-BENZOQUINOL METHYLASE, MITOCHONDRIAL"/>
    <property type="match status" value="1"/>
</dbReference>
<reference evidence="2 3" key="1">
    <citation type="submission" date="2020-10" db="EMBL/GenBank/DDBJ databases">
        <title>Haloactinobacterium sp. RN3S43, a bacterium isolated from saline soil.</title>
        <authorList>
            <person name="Sun J.-Q."/>
        </authorList>
    </citation>
    <scope>NUCLEOTIDE SEQUENCE [LARGE SCALE GENOMIC DNA]</scope>
    <source>
        <strain evidence="2 3">RN3S43</strain>
    </source>
</reference>
<dbReference type="GO" id="GO:0032259">
    <property type="term" value="P:methylation"/>
    <property type="evidence" value="ECO:0007669"/>
    <property type="project" value="UniProtKB-KW"/>
</dbReference>
<keyword evidence="2" id="KW-0808">Transferase</keyword>
<dbReference type="Pfam" id="PF08241">
    <property type="entry name" value="Methyltransf_11"/>
    <property type="match status" value="1"/>
</dbReference>
<dbReference type="Gene3D" id="3.40.50.150">
    <property type="entry name" value="Vaccinia Virus protein VP39"/>
    <property type="match status" value="1"/>
</dbReference>
<evidence type="ECO:0000313" key="2">
    <source>
        <dbReference type="EMBL" id="QOR69321.1"/>
    </source>
</evidence>
<organism evidence="2 3">
    <name type="scientific">Ruania alkalisoli</name>
    <dbReference type="NCBI Taxonomy" id="2779775"/>
    <lineage>
        <taxon>Bacteria</taxon>
        <taxon>Bacillati</taxon>
        <taxon>Actinomycetota</taxon>
        <taxon>Actinomycetes</taxon>
        <taxon>Micrococcales</taxon>
        <taxon>Ruaniaceae</taxon>
        <taxon>Ruania</taxon>
    </lineage>
</organism>
<dbReference type="Proteomes" id="UP000593758">
    <property type="component" value="Chromosome"/>
</dbReference>
<keyword evidence="2" id="KW-0489">Methyltransferase</keyword>
<feature type="domain" description="Methyltransferase type 11" evidence="1">
    <location>
        <begin position="50"/>
        <end position="144"/>
    </location>
</feature>
<dbReference type="SUPFAM" id="SSF53335">
    <property type="entry name" value="S-adenosyl-L-methionine-dependent methyltransferases"/>
    <property type="match status" value="1"/>
</dbReference>
<dbReference type="EMBL" id="CP063169">
    <property type="protein sequence ID" value="QOR69321.1"/>
    <property type="molecule type" value="Genomic_DNA"/>
</dbReference>
<dbReference type="RefSeq" id="WP_193495623.1">
    <property type="nucleotide sequence ID" value="NZ_CP063169.1"/>
</dbReference>
<evidence type="ECO:0000259" key="1">
    <source>
        <dbReference type="Pfam" id="PF08241"/>
    </source>
</evidence>
<dbReference type="GO" id="GO:0008757">
    <property type="term" value="F:S-adenosylmethionine-dependent methyltransferase activity"/>
    <property type="evidence" value="ECO:0007669"/>
    <property type="project" value="InterPro"/>
</dbReference>
<dbReference type="KEGG" id="halt:IM660_11475"/>
<dbReference type="PANTHER" id="PTHR43591">
    <property type="entry name" value="METHYLTRANSFERASE"/>
    <property type="match status" value="1"/>
</dbReference>
<name>A0A7M1SPF7_9MICO</name>
<evidence type="ECO:0000313" key="3">
    <source>
        <dbReference type="Proteomes" id="UP000593758"/>
    </source>
</evidence>
<keyword evidence="3" id="KW-1185">Reference proteome</keyword>
<accession>A0A7M1SPF7</accession>
<sequence length="277" mass="28770">MTTIEPTLEQVRGAWDAIAPRFDEFITPAATTNGELALAFADITPGTRLLDVACGSGALAIPAARRGAEVTAVDIAAQMIELLAERARQAGVSVDGRVMDAHALDLPDNSYDVSVSQNGVTMSTQLVRAIGEMVRVTRPGGTVLVAAFGPLPRVEFLRVFFAGVRSAVPGFAGLPTNPPPPPFQVAAPEALAAALTQAGVQEVAVHPVRWEIPVGSAQTLWDEVTSSNPLGAQAVAGLDASQRGEALRVLNGMLRERFDGQPGGVLPALVNVGVGRA</sequence>